<evidence type="ECO:0000313" key="1">
    <source>
        <dbReference type="EMBL" id="ADN02479.1"/>
    </source>
</evidence>
<gene>
    <name evidence="1" type="ordered locus">STHERM_c15390</name>
</gene>
<reference key="1">
    <citation type="submission" date="2009-08" db="EMBL/GenBank/DDBJ databases">
        <title>The genome sequence of Spirochaeta thermophila DSM6192.</title>
        <authorList>
            <person name="Angelov A."/>
            <person name="Mientus M."/>
            <person name="Wittenberg S."/>
            <person name="Lehmann R."/>
            <person name="Liesegang H."/>
            <person name="Daniel R."/>
            <person name="Liebl W."/>
        </authorList>
    </citation>
    <scope>NUCLEOTIDE SEQUENCE</scope>
    <source>
        <strain>DSM 6192</strain>
    </source>
</reference>
<dbReference type="AlphaFoldDB" id="E0RTV4"/>
<dbReference type="PaxDb" id="665571-STHERM_c15390"/>
<dbReference type="EMBL" id="CP001698">
    <property type="protein sequence ID" value="ADN02479.1"/>
    <property type="molecule type" value="Genomic_DNA"/>
</dbReference>
<protein>
    <submittedName>
        <fullName evidence="1">Uncharacterized protein</fullName>
    </submittedName>
</protein>
<dbReference type="KEGG" id="sta:STHERM_c15390"/>
<evidence type="ECO:0000313" key="2">
    <source>
        <dbReference type="Proteomes" id="UP000001296"/>
    </source>
</evidence>
<dbReference type="RefSeq" id="WP_013314319.1">
    <property type="nucleotide sequence ID" value="NC_014484.1"/>
</dbReference>
<organism evidence="1 2">
    <name type="scientific">Winmispira thermophila (strain ATCC 49972 / DSM 6192 / RI 19.B1)</name>
    <name type="common">Spirochaeta thermophila</name>
    <dbReference type="NCBI Taxonomy" id="665571"/>
    <lineage>
        <taxon>Bacteria</taxon>
        <taxon>Pseudomonadati</taxon>
        <taxon>Spirochaetota</taxon>
        <taxon>Spirochaetia</taxon>
        <taxon>Winmispirales</taxon>
        <taxon>Winmispiraceae</taxon>
        <taxon>Winmispira</taxon>
    </lineage>
</organism>
<reference evidence="1 2" key="2">
    <citation type="journal article" date="2010" name="J. Bacteriol.">
        <title>Genome sequence of the polysaccharide-degrading, thermophilic anaerobe Spirochaeta thermophila DSM 6192.</title>
        <authorList>
            <person name="Angelov A."/>
            <person name="Liebl S."/>
            <person name="Ballschmiter M."/>
            <person name="Bomeke M."/>
            <person name="Lehmann R."/>
            <person name="Liesegang H."/>
            <person name="Daniel R."/>
            <person name="Liebl W."/>
        </authorList>
    </citation>
    <scope>NUCLEOTIDE SEQUENCE [LARGE SCALE GENOMIC DNA]</scope>
    <source>
        <strain evidence="2">ATCC 49972 / DSM 6192 / RI 19.B1</strain>
    </source>
</reference>
<proteinExistence type="predicted"/>
<dbReference type="Proteomes" id="UP000001296">
    <property type="component" value="Chromosome"/>
</dbReference>
<sequence>MGVRAAFRALEAAVAAFNELPVVRTLRKTRVGIVDGILMNCTAEYFRPLSLIPCRYM</sequence>
<accession>E0RTV4</accession>
<name>E0RTV4_WINT6</name>
<dbReference type="HOGENOM" id="CLU_2994437_0_0_12"/>